<dbReference type="SUPFAM" id="SSF53756">
    <property type="entry name" value="UDP-Glycosyltransferase/glycogen phosphorylase"/>
    <property type="match status" value="1"/>
</dbReference>
<organism evidence="1 2">
    <name type="scientific">Pedobacter jeongneungensis</name>
    <dbReference type="NCBI Taxonomy" id="947309"/>
    <lineage>
        <taxon>Bacteria</taxon>
        <taxon>Pseudomonadati</taxon>
        <taxon>Bacteroidota</taxon>
        <taxon>Sphingobacteriia</taxon>
        <taxon>Sphingobacteriales</taxon>
        <taxon>Sphingobacteriaceae</taxon>
        <taxon>Pedobacter</taxon>
    </lineage>
</organism>
<accession>A0ABP8B3T5</accession>
<dbReference type="RefSeq" id="WP_344848889.1">
    <property type="nucleotide sequence ID" value="NZ_BAABBY010000001.1"/>
</dbReference>
<evidence type="ECO:0000313" key="1">
    <source>
        <dbReference type="EMBL" id="GAA4197027.1"/>
    </source>
</evidence>
<gene>
    <name evidence="1" type="ORF">GCM10022289_03610</name>
</gene>
<keyword evidence="2" id="KW-1185">Reference proteome</keyword>
<reference evidence="2" key="1">
    <citation type="journal article" date="2019" name="Int. J. Syst. Evol. Microbiol.">
        <title>The Global Catalogue of Microorganisms (GCM) 10K type strain sequencing project: providing services to taxonomists for standard genome sequencing and annotation.</title>
        <authorList>
            <consortium name="The Broad Institute Genomics Platform"/>
            <consortium name="The Broad Institute Genome Sequencing Center for Infectious Disease"/>
            <person name="Wu L."/>
            <person name="Ma J."/>
        </authorList>
    </citation>
    <scope>NUCLEOTIDE SEQUENCE [LARGE SCALE GENOMIC DNA]</scope>
    <source>
        <strain evidence="2">JCM 17626</strain>
    </source>
</reference>
<protein>
    <submittedName>
        <fullName evidence="1">Glycosyltransferase</fullName>
    </submittedName>
</protein>
<dbReference type="Proteomes" id="UP001501772">
    <property type="component" value="Unassembled WGS sequence"/>
</dbReference>
<dbReference type="EMBL" id="BAABBY010000001">
    <property type="protein sequence ID" value="GAA4197027.1"/>
    <property type="molecule type" value="Genomic_DNA"/>
</dbReference>
<evidence type="ECO:0000313" key="2">
    <source>
        <dbReference type="Proteomes" id="UP001501772"/>
    </source>
</evidence>
<name>A0ABP8B3T5_9SPHI</name>
<proteinExistence type="predicted"/>
<sequence length="326" mass="38599">MKGRLIIYFKKPHLKDRWFWGDRYLRSLLHFFRKKNISSLERVFINLCKALKEKKISYIKNLPFSKIKEEDKIIVLGIGKNVLKGYNKKNKIVAGIGLMTHPNEWRTIFEDYPLATYLQHSTWTATIYNRWYGENTSKIWPVGIDTYYWKAEETAARKDILVYVKFLWDKEKNTTEILQPILNLLDDHQIDYKLIAYGSYTIKEYKKILTNSIGMIFLCEHESQGLAYQEALAMDVPIFAWDQGFWLDTNRFTWGEKNPVPASSIPYFDATCGEKFKDLEEFNSKLPRFIESIKKGRYEPRNYILKNLSLEKSAERMLMILNEAYG</sequence>
<comment type="caution">
    <text evidence="1">The sequence shown here is derived from an EMBL/GenBank/DDBJ whole genome shotgun (WGS) entry which is preliminary data.</text>
</comment>